<evidence type="ECO:0000256" key="2">
    <source>
        <dbReference type="ARBA" id="ARBA00007069"/>
    </source>
</evidence>
<sequence>MLTIAVFGYAFLYIPILSVVVYSFNDSRLVTLWGGFSLRWYASLLDNDAVISAALLSLQIAIATATIATVLGTLVGLGLHRLGNFRGRLLLTGMITSPLVMPEIITGISLLFLFITLTDWIGWPGQRGPVTVTVAHVTFSMAYVAIIIKSRLASLEQTFEEAAMDLGGRPLRVFFDITVPMIAPAMLAGWLLAFTLSLDDLVIASFVSGPGSTTLPMLIFSKVRLGVTP</sequence>
<evidence type="ECO:0000256" key="7">
    <source>
        <dbReference type="ARBA" id="ARBA00023136"/>
    </source>
</evidence>
<dbReference type="CDD" id="cd06261">
    <property type="entry name" value="TM_PBP2"/>
    <property type="match status" value="1"/>
</dbReference>
<reference evidence="10" key="1">
    <citation type="submission" date="2018-05" db="EMBL/GenBank/DDBJ databases">
        <authorList>
            <person name="Lanie J.A."/>
            <person name="Ng W.-L."/>
            <person name="Kazmierczak K.M."/>
            <person name="Andrzejewski T.M."/>
            <person name="Davidsen T.M."/>
            <person name="Wayne K.J."/>
            <person name="Tettelin H."/>
            <person name="Glass J.I."/>
            <person name="Rusch D."/>
            <person name="Podicherti R."/>
            <person name="Tsui H.-C.T."/>
            <person name="Winkler M.E."/>
        </authorList>
    </citation>
    <scope>NUCLEOTIDE SEQUENCE</scope>
</reference>
<feature type="domain" description="ABC transmembrane type-1" evidence="9">
    <location>
        <begin position="54"/>
        <end position="229"/>
    </location>
</feature>
<dbReference type="PANTHER" id="PTHR43848:SF2">
    <property type="entry name" value="PUTRESCINE TRANSPORT SYSTEM PERMEASE PROTEIN POTI"/>
    <property type="match status" value="1"/>
</dbReference>
<feature type="transmembrane region" description="Helical" evidence="8">
    <location>
        <begin position="7"/>
        <end position="24"/>
    </location>
</feature>
<evidence type="ECO:0000313" key="10">
    <source>
        <dbReference type="EMBL" id="SVC10697.1"/>
    </source>
</evidence>
<keyword evidence="7 8" id="KW-0472">Membrane</keyword>
<evidence type="ECO:0000259" key="9">
    <source>
        <dbReference type="PROSITE" id="PS50928"/>
    </source>
</evidence>
<comment type="subcellular location">
    <subcellularLocation>
        <location evidence="1">Cell membrane</location>
        <topology evidence="1">Multi-pass membrane protein</topology>
    </subcellularLocation>
</comment>
<feature type="transmembrane region" description="Helical" evidence="8">
    <location>
        <begin position="201"/>
        <end position="220"/>
    </location>
</feature>
<dbReference type="SUPFAM" id="SSF161098">
    <property type="entry name" value="MetI-like"/>
    <property type="match status" value="1"/>
</dbReference>
<dbReference type="PANTHER" id="PTHR43848">
    <property type="entry name" value="PUTRESCINE TRANSPORT SYSTEM PERMEASE PROTEIN POTI"/>
    <property type="match status" value="1"/>
</dbReference>
<dbReference type="InterPro" id="IPR051789">
    <property type="entry name" value="Bact_Polyamine_Transport"/>
</dbReference>
<dbReference type="EMBL" id="UINC01073941">
    <property type="protein sequence ID" value="SVC10697.1"/>
    <property type="molecule type" value="Genomic_DNA"/>
</dbReference>
<evidence type="ECO:0000256" key="6">
    <source>
        <dbReference type="ARBA" id="ARBA00022989"/>
    </source>
</evidence>
<keyword evidence="6 8" id="KW-1133">Transmembrane helix</keyword>
<feature type="transmembrane region" description="Helical" evidence="8">
    <location>
        <begin position="89"/>
        <end position="117"/>
    </location>
</feature>
<keyword evidence="5 8" id="KW-0812">Transmembrane</keyword>
<dbReference type="AlphaFoldDB" id="A0A382JHQ3"/>
<feature type="transmembrane region" description="Helical" evidence="8">
    <location>
        <begin position="129"/>
        <end position="148"/>
    </location>
</feature>
<keyword evidence="4" id="KW-1003">Cell membrane</keyword>
<evidence type="ECO:0000256" key="8">
    <source>
        <dbReference type="SAM" id="Phobius"/>
    </source>
</evidence>
<feature type="transmembrane region" description="Helical" evidence="8">
    <location>
        <begin position="173"/>
        <end position="195"/>
    </location>
</feature>
<feature type="non-terminal residue" evidence="10">
    <location>
        <position position="229"/>
    </location>
</feature>
<evidence type="ECO:0000256" key="1">
    <source>
        <dbReference type="ARBA" id="ARBA00004651"/>
    </source>
</evidence>
<dbReference type="InterPro" id="IPR000515">
    <property type="entry name" value="MetI-like"/>
</dbReference>
<keyword evidence="3" id="KW-0813">Transport</keyword>
<dbReference type="GO" id="GO:0055085">
    <property type="term" value="P:transmembrane transport"/>
    <property type="evidence" value="ECO:0007669"/>
    <property type="project" value="InterPro"/>
</dbReference>
<dbReference type="GO" id="GO:0005886">
    <property type="term" value="C:plasma membrane"/>
    <property type="evidence" value="ECO:0007669"/>
    <property type="project" value="UniProtKB-SubCell"/>
</dbReference>
<protein>
    <recommendedName>
        <fullName evidence="9">ABC transmembrane type-1 domain-containing protein</fullName>
    </recommendedName>
</protein>
<dbReference type="PROSITE" id="PS50928">
    <property type="entry name" value="ABC_TM1"/>
    <property type="match status" value="1"/>
</dbReference>
<proteinExistence type="inferred from homology"/>
<evidence type="ECO:0000256" key="3">
    <source>
        <dbReference type="ARBA" id="ARBA00022448"/>
    </source>
</evidence>
<organism evidence="10">
    <name type="scientific">marine metagenome</name>
    <dbReference type="NCBI Taxonomy" id="408172"/>
    <lineage>
        <taxon>unclassified sequences</taxon>
        <taxon>metagenomes</taxon>
        <taxon>ecological metagenomes</taxon>
    </lineage>
</organism>
<dbReference type="InterPro" id="IPR035906">
    <property type="entry name" value="MetI-like_sf"/>
</dbReference>
<feature type="transmembrane region" description="Helical" evidence="8">
    <location>
        <begin position="49"/>
        <end position="77"/>
    </location>
</feature>
<accession>A0A382JHQ3</accession>
<name>A0A382JHQ3_9ZZZZ</name>
<evidence type="ECO:0000256" key="5">
    <source>
        <dbReference type="ARBA" id="ARBA00022692"/>
    </source>
</evidence>
<dbReference type="Gene3D" id="1.10.3720.10">
    <property type="entry name" value="MetI-like"/>
    <property type="match status" value="1"/>
</dbReference>
<gene>
    <name evidence="10" type="ORF">METZ01_LOCUS263551</name>
</gene>
<comment type="similarity">
    <text evidence="2">Belongs to the binding-protein-dependent transport system permease family. CysTW subfamily.</text>
</comment>
<dbReference type="Pfam" id="PF00528">
    <property type="entry name" value="BPD_transp_1"/>
    <property type="match status" value="1"/>
</dbReference>
<evidence type="ECO:0000256" key="4">
    <source>
        <dbReference type="ARBA" id="ARBA00022475"/>
    </source>
</evidence>